<reference evidence="3 4" key="1">
    <citation type="submission" date="2023-03" db="EMBL/GenBank/DDBJ databases">
        <title>Diaphorobacter basophil sp. nov., isolated from a sewage-treatment plant.</title>
        <authorList>
            <person name="Yang K."/>
        </authorList>
    </citation>
    <scope>NUCLEOTIDE SEQUENCE [LARGE SCALE GENOMIC DNA]</scope>
    <source>
        <strain evidence="3 4">Y-1</strain>
    </source>
</reference>
<dbReference type="Proteomes" id="UP001303211">
    <property type="component" value="Chromosome"/>
</dbReference>
<feature type="chain" id="PRO_5046488266" evidence="1">
    <location>
        <begin position="23"/>
        <end position="267"/>
    </location>
</feature>
<proteinExistence type="predicted"/>
<dbReference type="EMBL" id="CP136921">
    <property type="protein sequence ID" value="WOO33528.1"/>
    <property type="molecule type" value="Genomic_DNA"/>
</dbReference>
<evidence type="ECO:0000256" key="1">
    <source>
        <dbReference type="SAM" id="SignalP"/>
    </source>
</evidence>
<evidence type="ECO:0000259" key="2">
    <source>
        <dbReference type="Pfam" id="PF07589"/>
    </source>
</evidence>
<keyword evidence="4" id="KW-1185">Reference proteome</keyword>
<accession>A0ABZ0J9F6</accession>
<gene>
    <name evidence="3" type="ORF">P4826_05465</name>
</gene>
<dbReference type="Pfam" id="PF07589">
    <property type="entry name" value="PEP-CTERM"/>
    <property type="match status" value="1"/>
</dbReference>
<dbReference type="RefSeq" id="WP_317702894.1">
    <property type="nucleotide sequence ID" value="NZ_CP136921.1"/>
</dbReference>
<dbReference type="NCBIfam" id="NF038125">
    <property type="entry name" value="PEP_CTERM_THxN"/>
    <property type="match status" value="1"/>
</dbReference>
<feature type="domain" description="Ice-binding protein C-terminal" evidence="2">
    <location>
        <begin position="240"/>
        <end position="264"/>
    </location>
</feature>
<keyword evidence="1" id="KW-0732">Signal</keyword>
<dbReference type="InterPro" id="IPR013424">
    <property type="entry name" value="Ice-binding_C"/>
</dbReference>
<organism evidence="3 4">
    <name type="scientific">Diaphorobacter limosus</name>
    <dbReference type="NCBI Taxonomy" id="3036128"/>
    <lineage>
        <taxon>Bacteria</taxon>
        <taxon>Pseudomonadati</taxon>
        <taxon>Pseudomonadota</taxon>
        <taxon>Betaproteobacteria</taxon>
        <taxon>Burkholderiales</taxon>
        <taxon>Comamonadaceae</taxon>
        <taxon>Diaphorobacter</taxon>
    </lineage>
</organism>
<dbReference type="NCBIfam" id="TIGR02595">
    <property type="entry name" value="PEP_CTERM"/>
    <property type="match status" value="1"/>
</dbReference>
<protein>
    <submittedName>
        <fullName evidence="3">THxN family PEP-CTERM protein</fullName>
    </submittedName>
</protein>
<sequence>MKHLGKILIAAGTLALGSMGHAAPVTDWAVTTVGTWTAWAPSGVTHNGDTLSWGVPNTPGGQQSSLVITNPGVQNIQTYTGLNPPQVAPYLANSVALTHNNFVLQGGSPTLTSATLSVAMTVQATNPAGLSQALQTINYKIKFVETTNSAGTCAAASPPGNPCNDIFVLLDSPLLNETFNYGGIDYYVNAFPLAGNVLSTLLDPVCGAANVANGCTGFTTIENQSNVLPWGLTISTNPLQVPEPGSLALIGLALAGAGLISRRRRSA</sequence>
<evidence type="ECO:0000313" key="4">
    <source>
        <dbReference type="Proteomes" id="UP001303211"/>
    </source>
</evidence>
<name>A0ABZ0J9F6_9BURK</name>
<evidence type="ECO:0000313" key="3">
    <source>
        <dbReference type="EMBL" id="WOO33528.1"/>
    </source>
</evidence>
<feature type="signal peptide" evidence="1">
    <location>
        <begin position="1"/>
        <end position="22"/>
    </location>
</feature>